<dbReference type="GeneID" id="105984692"/>
<keyword evidence="12" id="KW-0399">Innate immunity</keyword>
<dbReference type="InterPro" id="IPR018247">
    <property type="entry name" value="EF_Hand_1_Ca_BS"/>
</dbReference>
<dbReference type="GO" id="GO:0032496">
    <property type="term" value="P:response to lipopolysaccharide"/>
    <property type="evidence" value="ECO:0007669"/>
    <property type="project" value="TreeGrafter"/>
</dbReference>
<evidence type="ECO:0000256" key="23">
    <source>
        <dbReference type="ARBA" id="ARBA00023212"/>
    </source>
</evidence>
<feature type="compositionally biased region" description="Basic and acidic residues" evidence="26">
    <location>
        <begin position="94"/>
        <end position="104"/>
    </location>
</feature>
<dbReference type="RefSeq" id="XP_012870427.1">
    <property type="nucleotide sequence ID" value="XM_013014973.1"/>
</dbReference>
<dbReference type="GO" id="GO:0070488">
    <property type="term" value="P:neutrophil aggregation"/>
    <property type="evidence" value="ECO:0007669"/>
    <property type="project" value="TreeGrafter"/>
</dbReference>
<dbReference type="InterPro" id="IPR011992">
    <property type="entry name" value="EF-hand-dom_pair"/>
</dbReference>
<dbReference type="SUPFAM" id="SSF47473">
    <property type="entry name" value="EF-hand"/>
    <property type="match status" value="1"/>
</dbReference>
<keyword evidence="10" id="KW-0929">Antimicrobial</keyword>
<sequence>MADTRPQMEKHLETIVDVFHQYSNRQGNRDTLNKKEFKQLVKKELQNFLKKENRDEKEINEILEDLDTNQDQTLDFNEFAILIARLINASHEEMHKNAHGEGHSHGPGLGGGCQGSGRGQAQGPGHGHGHSHGHGHGHGH</sequence>
<evidence type="ECO:0000256" key="25">
    <source>
        <dbReference type="RuleBase" id="RU361184"/>
    </source>
</evidence>
<evidence type="ECO:0000256" key="4">
    <source>
        <dbReference type="ARBA" id="ARBA00007323"/>
    </source>
</evidence>
<dbReference type="PROSITE" id="PS50222">
    <property type="entry name" value="EF_HAND_2"/>
    <property type="match status" value="1"/>
</dbReference>
<dbReference type="InterPro" id="IPR013787">
    <property type="entry name" value="S100_Ca-bd_sub"/>
</dbReference>
<dbReference type="RefSeq" id="XP_012870428.1">
    <property type="nucleotide sequence ID" value="XM_013014974.1"/>
</dbReference>
<dbReference type="OrthoDB" id="9447434at2759"/>
<keyword evidence="18" id="KW-0391">Immunity</keyword>
<dbReference type="GO" id="GO:0070062">
    <property type="term" value="C:extracellular exosome"/>
    <property type="evidence" value="ECO:0007669"/>
    <property type="project" value="TreeGrafter"/>
</dbReference>
<keyword evidence="13" id="KW-0053">Apoptosis</keyword>
<dbReference type="GO" id="GO:0045087">
    <property type="term" value="P:innate immune response"/>
    <property type="evidence" value="ECO:0007669"/>
    <property type="project" value="UniProtKB-KW"/>
</dbReference>
<dbReference type="GO" id="GO:0043542">
    <property type="term" value="P:endothelial cell migration"/>
    <property type="evidence" value="ECO:0007669"/>
    <property type="project" value="TreeGrafter"/>
</dbReference>
<dbReference type="GO" id="GO:0002544">
    <property type="term" value="P:chronic inflammatory response"/>
    <property type="evidence" value="ECO:0007669"/>
    <property type="project" value="TreeGrafter"/>
</dbReference>
<evidence type="ECO:0000256" key="8">
    <source>
        <dbReference type="ARBA" id="ARBA00022500"/>
    </source>
</evidence>
<evidence type="ECO:0000256" key="15">
    <source>
        <dbReference type="ARBA" id="ARBA00022737"/>
    </source>
</evidence>
<dbReference type="PANTHER" id="PTHR11639:SF79">
    <property type="entry name" value="PROTEIN S100-A9"/>
    <property type="match status" value="1"/>
</dbReference>
<gene>
    <name evidence="29 30" type="primary">S100a9</name>
</gene>
<evidence type="ECO:0000256" key="3">
    <source>
        <dbReference type="ARBA" id="ARBA00004613"/>
    </source>
</evidence>
<evidence type="ECO:0000256" key="10">
    <source>
        <dbReference type="ARBA" id="ARBA00022529"/>
    </source>
</evidence>
<name>A0A1S3F1E3_DIPOR</name>
<dbReference type="GO" id="GO:0035425">
    <property type="term" value="P:autocrine signaling"/>
    <property type="evidence" value="ECO:0007669"/>
    <property type="project" value="TreeGrafter"/>
</dbReference>
<dbReference type="AlphaFoldDB" id="A0A1S3F1E3"/>
<evidence type="ECO:0000256" key="5">
    <source>
        <dbReference type="ARBA" id="ARBA00022475"/>
    </source>
</evidence>
<keyword evidence="20" id="KW-0072">Autophagy</keyword>
<comment type="subunit">
    <text evidence="24">Homodimer. Preferentially exists as a heterodimer or heterotetramer with S100A8 known as calprotectin (S100A8/A9). S100A9 interacts with ATP2A2. S100A9 interacts with AGER, and with the heterodimeric complex formed by TLR4 and LY96 in the presence of calcium and/or zinc ions. S100A9 binds quinoline-3-carboxamides in the presence of calcium and/or zinc ions. S100A9 interacts with amyloid-beta protein 40. Calprotectin (S100A8/9) interacts with CEACAM3 and tubulin filaments in a calcium-dependent manner. Heterotetrameric calprotectin (S100A8/A9) interacts with ANXA6 and associates with tubulin filaments in activated monocytes. Calprotectin (S100A8/9) interacts with NCF2/P67PHOX, RAC1, RAC2, CYBA and CYBB. Calprotectin (S100A8/9) interacts with NOS2 to form the iNOS-S100A8/A9 transnitrosylase complex; induced by LDL(ox). Calprotectin (S100A8/9) interacts with CD69.</text>
</comment>
<keyword evidence="11" id="KW-0597">Phosphoprotein</keyword>
<evidence type="ECO:0000256" key="24">
    <source>
        <dbReference type="ARBA" id="ARBA00046583"/>
    </source>
</evidence>
<evidence type="ECO:0000256" key="1">
    <source>
        <dbReference type="ARBA" id="ARBA00004202"/>
    </source>
</evidence>
<evidence type="ECO:0000256" key="6">
    <source>
        <dbReference type="ARBA" id="ARBA00022481"/>
    </source>
</evidence>
<dbReference type="InterPro" id="IPR001751">
    <property type="entry name" value="S100/CaBP7/8-like_CS"/>
</dbReference>
<proteinExistence type="inferred from homology"/>
<evidence type="ECO:0000256" key="16">
    <source>
        <dbReference type="ARBA" id="ARBA00022833"/>
    </source>
</evidence>
<dbReference type="PROSITE" id="PS00303">
    <property type="entry name" value="S100_CABP"/>
    <property type="match status" value="1"/>
</dbReference>
<evidence type="ECO:0000256" key="12">
    <source>
        <dbReference type="ARBA" id="ARBA00022588"/>
    </source>
</evidence>
<evidence type="ECO:0000256" key="20">
    <source>
        <dbReference type="ARBA" id="ARBA00023006"/>
    </source>
</evidence>
<dbReference type="GO" id="GO:0006914">
    <property type="term" value="P:autophagy"/>
    <property type="evidence" value="ECO:0007669"/>
    <property type="project" value="UniProtKB-KW"/>
</dbReference>
<dbReference type="CTD" id="6280"/>
<evidence type="ECO:0000256" key="26">
    <source>
        <dbReference type="SAM" id="MobiDB-lite"/>
    </source>
</evidence>
<evidence type="ECO:0000313" key="29">
    <source>
        <dbReference type="RefSeq" id="XP_012870427.1"/>
    </source>
</evidence>
<evidence type="ECO:0000256" key="9">
    <source>
        <dbReference type="ARBA" id="ARBA00022525"/>
    </source>
</evidence>
<keyword evidence="9" id="KW-0964">Secreted</keyword>
<keyword evidence="7" id="KW-0963">Cytoplasm</keyword>
<keyword evidence="21" id="KW-0472">Membrane</keyword>
<keyword evidence="28" id="KW-1185">Reference proteome</keyword>
<dbReference type="GO" id="GO:0005886">
    <property type="term" value="C:plasma membrane"/>
    <property type="evidence" value="ECO:0007669"/>
    <property type="project" value="UniProtKB-SubCell"/>
</dbReference>
<evidence type="ECO:0000256" key="11">
    <source>
        <dbReference type="ARBA" id="ARBA00022553"/>
    </source>
</evidence>
<dbReference type="GO" id="GO:0014002">
    <property type="term" value="P:astrocyte development"/>
    <property type="evidence" value="ECO:0007669"/>
    <property type="project" value="TreeGrafter"/>
</dbReference>
<evidence type="ECO:0000256" key="2">
    <source>
        <dbReference type="ARBA" id="ARBA00004245"/>
    </source>
</evidence>
<evidence type="ECO:0000313" key="28">
    <source>
        <dbReference type="Proteomes" id="UP000081671"/>
    </source>
</evidence>
<dbReference type="PANTHER" id="PTHR11639">
    <property type="entry name" value="S100 CALCIUM-BINDING PROTEIN"/>
    <property type="match status" value="1"/>
</dbReference>
<dbReference type="GO" id="GO:0048306">
    <property type="term" value="F:calcium-dependent protein binding"/>
    <property type="evidence" value="ECO:0007669"/>
    <property type="project" value="TreeGrafter"/>
</dbReference>
<dbReference type="GO" id="GO:0005737">
    <property type="term" value="C:cytoplasm"/>
    <property type="evidence" value="ECO:0007669"/>
    <property type="project" value="TreeGrafter"/>
</dbReference>
<keyword evidence="22" id="KW-0395">Inflammatory response</keyword>
<comment type="similarity">
    <text evidence="4 25">Belongs to the S-100 family.</text>
</comment>
<keyword evidence="8" id="KW-0145">Chemotaxis</keyword>
<evidence type="ECO:0000256" key="21">
    <source>
        <dbReference type="ARBA" id="ARBA00023136"/>
    </source>
</evidence>
<dbReference type="GO" id="GO:0005509">
    <property type="term" value="F:calcium ion binding"/>
    <property type="evidence" value="ECO:0007669"/>
    <property type="project" value="InterPro"/>
</dbReference>
<dbReference type="InterPro" id="IPR002048">
    <property type="entry name" value="EF_hand_dom"/>
</dbReference>
<dbReference type="GO" id="GO:0002523">
    <property type="term" value="P:leukocyte migration involved in inflammatory response"/>
    <property type="evidence" value="ECO:0007669"/>
    <property type="project" value="TreeGrafter"/>
</dbReference>
<keyword evidence="6" id="KW-0488">Methylation</keyword>
<evidence type="ECO:0000259" key="27">
    <source>
        <dbReference type="PROSITE" id="PS50222"/>
    </source>
</evidence>
<keyword evidence="17 25" id="KW-0106">Calcium</keyword>
<dbReference type="GO" id="GO:0045113">
    <property type="term" value="P:regulation of integrin biosynthetic process"/>
    <property type="evidence" value="ECO:0007669"/>
    <property type="project" value="TreeGrafter"/>
</dbReference>
<feature type="domain" description="EF-hand" evidence="27">
    <location>
        <begin position="54"/>
        <end position="89"/>
    </location>
</feature>
<dbReference type="Gene3D" id="1.10.238.10">
    <property type="entry name" value="EF-hand"/>
    <property type="match status" value="1"/>
</dbReference>
<evidence type="ECO:0000313" key="30">
    <source>
        <dbReference type="RefSeq" id="XP_012870428.1"/>
    </source>
</evidence>
<dbReference type="GO" id="GO:0006915">
    <property type="term" value="P:apoptotic process"/>
    <property type="evidence" value="ECO:0007669"/>
    <property type="project" value="UniProtKB-KW"/>
</dbReference>
<keyword evidence="19" id="KW-0049">Antioxidant</keyword>
<dbReference type="GO" id="GO:0005856">
    <property type="term" value="C:cytoskeleton"/>
    <property type="evidence" value="ECO:0007669"/>
    <property type="project" value="UniProtKB-SubCell"/>
</dbReference>
<reference evidence="29 30" key="1">
    <citation type="submission" date="2025-04" db="UniProtKB">
        <authorList>
            <consortium name="RefSeq"/>
        </authorList>
    </citation>
    <scope>IDENTIFICATION</scope>
    <source>
        <tissue evidence="29 30">Kidney</tissue>
    </source>
</reference>
<dbReference type="GO" id="GO:0005634">
    <property type="term" value="C:nucleus"/>
    <property type="evidence" value="ECO:0007669"/>
    <property type="project" value="TreeGrafter"/>
</dbReference>
<feature type="compositionally biased region" description="Basic residues" evidence="26">
    <location>
        <begin position="127"/>
        <end position="140"/>
    </location>
</feature>
<feature type="region of interest" description="Disordered" evidence="26">
    <location>
        <begin position="94"/>
        <end position="140"/>
    </location>
</feature>
<evidence type="ECO:0000256" key="14">
    <source>
        <dbReference type="ARBA" id="ARBA00022723"/>
    </source>
</evidence>
<dbReference type="GO" id="GO:0030593">
    <property type="term" value="P:neutrophil chemotaxis"/>
    <property type="evidence" value="ECO:0007669"/>
    <property type="project" value="TreeGrafter"/>
</dbReference>
<organism evidence="28 30">
    <name type="scientific">Dipodomys ordii</name>
    <name type="common">Ord's kangaroo rat</name>
    <dbReference type="NCBI Taxonomy" id="10020"/>
    <lineage>
        <taxon>Eukaryota</taxon>
        <taxon>Metazoa</taxon>
        <taxon>Chordata</taxon>
        <taxon>Craniata</taxon>
        <taxon>Vertebrata</taxon>
        <taxon>Euteleostomi</taxon>
        <taxon>Mammalia</taxon>
        <taxon>Eutheria</taxon>
        <taxon>Euarchontoglires</taxon>
        <taxon>Glires</taxon>
        <taxon>Rodentia</taxon>
        <taxon>Castorimorpha</taxon>
        <taxon>Heteromyidae</taxon>
        <taxon>Dipodomyinae</taxon>
        <taxon>Dipodomys</taxon>
    </lineage>
</organism>
<dbReference type="SMART" id="SM01394">
    <property type="entry name" value="S_100"/>
    <property type="match status" value="1"/>
</dbReference>
<keyword evidence="15" id="KW-0677">Repeat</keyword>
<dbReference type="Pfam" id="PF01023">
    <property type="entry name" value="S_100"/>
    <property type="match status" value="1"/>
</dbReference>
<feature type="compositionally biased region" description="Gly residues" evidence="26">
    <location>
        <begin position="105"/>
        <end position="126"/>
    </location>
</feature>
<evidence type="ECO:0000256" key="18">
    <source>
        <dbReference type="ARBA" id="ARBA00022859"/>
    </source>
</evidence>
<evidence type="ECO:0000256" key="17">
    <source>
        <dbReference type="ARBA" id="ARBA00022837"/>
    </source>
</evidence>
<dbReference type="STRING" id="10020.ENSDORP00000003205"/>
<dbReference type="SMART" id="SM00054">
    <property type="entry name" value="EFh"/>
    <property type="match status" value="1"/>
</dbReference>
<keyword evidence="5" id="KW-1003">Cell membrane</keyword>
<protein>
    <recommendedName>
        <fullName evidence="25">Protein S100</fullName>
    </recommendedName>
    <alternativeName>
        <fullName evidence="25">S100 calcium-binding protein</fullName>
    </alternativeName>
</protein>
<evidence type="ECO:0000256" key="7">
    <source>
        <dbReference type="ARBA" id="ARBA00022490"/>
    </source>
</evidence>
<dbReference type="Proteomes" id="UP000081671">
    <property type="component" value="Unplaced"/>
</dbReference>
<evidence type="ECO:0000256" key="22">
    <source>
        <dbReference type="ARBA" id="ARBA00023198"/>
    </source>
</evidence>
<keyword evidence="14 25" id="KW-0479">Metal-binding</keyword>
<keyword evidence="23" id="KW-0206">Cytoskeleton</keyword>
<keyword evidence="16" id="KW-0862">Zinc</keyword>
<dbReference type="GO" id="GO:0016209">
    <property type="term" value="F:antioxidant activity"/>
    <property type="evidence" value="ECO:0007669"/>
    <property type="project" value="UniProtKB-KW"/>
</dbReference>
<dbReference type="KEGG" id="dord:105984692"/>
<evidence type="ECO:0000256" key="13">
    <source>
        <dbReference type="ARBA" id="ARBA00022703"/>
    </source>
</evidence>
<comment type="subcellular location">
    <subcellularLocation>
        <location evidence="1">Cell membrane</location>
        <topology evidence="1">Peripheral membrane protein</topology>
    </subcellularLocation>
    <subcellularLocation>
        <location evidence="2">Cytoplasm</location>
        <location evidence="2">Cytoskeleton</location>
    </subcellularLocation>
    <subcellularLocation>
        <location evidence="3">Secreted</location>
    </subcellularLocation>
</comment>
<dbReference type="PROSITE" id="PS00018">
    <property type="entry name" value="EF_HAND_1"/>
    <property type="match status" value="1"/>
</dbReference>
<accession>A0A1S3F1E3</accession>
<evidence type="ECO:0000256" key="19">
    <source>
        <dbReference type="ARBA" id="ARBA00022862"/>
    </source>
</evidence>
<dbReference type="GO" id="GO:0061844">
    <property type="term" value="P:antimicrobial humoral immune response mediated by antimicrobial peptide"/>
    <property type="evidence" value="ECO:0007669"/>
    <property type="project" value="TreeGrafter"/>
</dbReference>